<feature type="domain" description="Peptidase S1" evidence="11">
    <location>
        <begin position="22"/>
        <end position="257"/>
    </location>
</feature>
<comment type="similarity">
    <text evidence="1">Belongs to the peptidase S1 family.</text>
</comment>
<comment type="caution">
    <text evidence="12">The sequence shown here is derived from an EMBL/GenBank/DDBJ whole genome shotgun (WGS) entry which is preliminary data.</text>
</comment>
<dbReference type="Gene3D" id="2.40.10.10">
    <property type="entry name" value="Trypsin-like serine proteases"/>
    <property type="match status" value="1"/>
</dbReference>
<feature type="signal peptide" evidence="10">
    <location>
        <begin position="1"/>
        <end position="19"/>
    </location>
</feature>
<evidence type="ECO:0000256" key="10">
    <source>
        <dbReference type="SAM" id="SignalP"/>
    </source>
</evidence>
<dbReference type="GO" id="GO:0006508">
    <property type="term" value="P:proteolysis"/>
    <property type="evidence" value="ECO:0007669"/>
    <property type="project" value="UniProtKB-KW"/>
</dbReference>
<dbReference type="SMART" id="SM00020">
    <property type="entry name" value="Tryp_SPc"/>
    <property type="match status" value="1"/>
</dbReference>
<organism evidence="12 13">
    <name type="scientific">Trichogramma kaykai</name>
    <dbReference type="NCBI Taxonomy" id="54128"/>
    <lineage>
        <taxon>Eukaryota</taxon>
        <taxon>Metazoa</taxon>
        <taxon>Ecdysozoa</taxon>
        <taxon>Arthropoda</taxon>
        <taxon>Hexapoda</taxon>
        <taxon>Insecta</taxon>
        <taxon>Pterygota</taxon>
        <taxon>Neoptera</taxon>
        <taxon>Endopterygota</taxon>
        <taxon>Hymenoptera</taxon>
        <taxon>Apocrita</taxon>
        <taxon>Proctotrupomorpha</taxon>
        <taxon>Chalcidoidea</taxon>
        <taxon>Trichogrammatidae</taxon>
        <taxon>Trichogramma</taxon>
    </lineage>
</organism>
<dbReference type="InterPro" id="IPR001254">
    <property type="entry name" value="Trypsin_dom"/>
</dbReference>
<evidence type="ECO:0000256" key="5">
    <source>
        <dbReference type="ARBA" id="ARBA00022825"/>
    </source>
</evidence>
<sequence>MQTLRLILLFSLCIASSYQNPVLRGKKIDINLAPYMAVFEFNNKQICGAAIISSQWLVSAAHCFNADRDIRQHGRIRVGTSSKETGGTVFKIKNVINHPGFKRNKVYDDIALIEVEGNIDFNENQNAIAVVNSADVYKVGTKMQIVGMGCQFSPDKRHFNEIVASSHLNSAKVEIDEDSACDALFRHLKMPKMRHEIQFCAKSAPSGVCKGDSGGPAVVDNHLVGVISLSYDWGNEDYPDTYTKVFHYRDWISRETNLVL</sequence>
<evidence type="ECO:0000256" key="4">
    <source>
        <dbReference type="ARBA" id="ARBA00022801"/>
    </source>
</evidence>
<evidence type="ECO:0000256" key="1">
    <source>
        <dbReference type="ARBA" id="ARBA00007664"/>
    </source>
</evidence>
<dbReference type="GO" id="GO:0004252">
    <property type="term" value="F:serine-type endopeptidase activity"/>
    <property type="evidence" value="ECO:0007669"/>
    <property type="project" value="UniProtKB-EC"/>
</dbReference>
<comment type="catalytic activity">
    <reaction evidence="8">
        <text>Preferential cleavage: Arg-|-Xaa, Lys-|-Xaa.</text>
        <dbReference type="EC" id="3.4.21.4"/>
    </reaction>
</comment>
<dbReference type="PROSITE" id="PS00134">
    <property type="entry name" value="TRYPSIN_HIS"/>
    <property type="match status" value="1"/>
</dbReference>
<keyword evidence="13" id="KW-1185">Reference proteome</keyword>
<keyword evidence="5" id="KW-0720">Serine protease</keyword>
<keyword evidence="3" id="KW-0222">Digestion</keyword>
<dbReference type="PANTHER" id="PTHR24276">
    <property type="entry name" value="POLYSERASE-RELATED"/>
    <property type="match status" value="1"/>
</dbReference>
<feature type="chain" id="PRO_5044802227" description="trypsin" evidence="10">
    <location>
        <begin position="20"/>
        <end position="260"/>
    </location>
</feature>
<evidence type="ECO:0000256" key="9">
    <source>
        <dbReference type="ARBA" id="ARBA00038868"/>
    </source>
</evidence>
<dbReference type="EMBL" id="JBJJXI010000159">
    <property type="protein sequence ID" value="KAL3385220.1"/>
    <property type="molecule type" value="Genomic_DNA"/>
</dbReference>
<dbReference type="FunFam" id="2.40.10.10:FF:000068">
    <property type="entry name" value="transmembrane protease serine 2"/>
    <property type="match status" value="1"/>
</dbReference>
<dbReference type="InterPro" id="IPR018114">
    <property type="entry name" value="TRYPSIN_HIS"/>
</dbReference>
<accession>A0ABD2VWY4</accession>
<dbReference type="InterPro" id="IPR050430">
    <property type="entry name" value="Peptidase_S1"/>
</dbReference>
<evidence type="ECO:0000313" key="13">
    <source>
        <dbReference type="Proteomes" id="UP001627154"/>
    </source>
</evidence>
<dbReference type="InterPro" id="IPR043504">
    <property type="entry name" value="Peptidase_S1_PA_chymotrypsin"/>
</dbReference>
<evidence type="ECO:0000256" key="7">
    <source>
        <dbReference type="ARBA" id="ARBA00023157"/>
    </source>
</evidence>
<dbReference type="PRINTS" id="PR00722">
    <property type="entry name" value="CHYMOTRYPSIN"/>
</dbReference>
<keyword evidence="10" id="KW-0732">Signal</keyword>
<evidence type="ECO:0000256" key="2">
    <source>
        <dbReference type="ARBA" id="ARBA00022670"/>
    </source>
</evidence>
<dbReference type="InterPro" id="IPR001314">
    <property type="entry name" value="Peptidase_S1A"/>
</dbReference>
<name>A0ABD2VWY4_9HYME</name>
<evidence type="ECO:0000259" key="11">
    <source>
        <dbReference type="PROSITE" id="PS50240"/>
    </source>
</evidence>
<dbReference type="SUPFAM" id="SSF50494">
    <property type="entry name" value="Trypsin-like serine proteases"/>
    <property type="match status" value="1"/>
</dbReference>
<keyword evidence="6" id="KW-0865">Zymogen</keyword>
<evidence type="ECO:0000256" key="8">
    <source>
        <dbReference type="ARBA" id="ARBA00036320"/>
    </source>
</evidence>
<dbReference type="Pfam" id="PF00089">
    <property type="entry name" value="Trypsin"/>
    <property type="match status" value="1"/>
</dbReference>
<dbReference type="PANTHER" id="PTHR24276:SF97">
    <property type="entry name" value="GH13245P2-RELATED"/>
    <property type="match status" value="1"/>
</dbReference>
<dbReference type="CDD" id="cd00190">
    <property type="entry name" value="Tryp_SPc"/>
    <property type="match status" value="1"/>
</dbReference>
<dbReference type="GO" id="GO:0007586">
    <property type="term" value="P:digestion"/>
    <property type="evidence" value="ECO:0007669"/>
    <property type="project" value="UniProtKB-KW"/>
</dbReference>
<reference evidence="12 13" key="1">
    <citation type="journal article" date="2024" name="bioRxiv">
        <title>A reference genome for Trichogramma kaykai: A tiny desert-dwelling parasitoid wasp with competing sex-ratio distorters.</title>
        <authorList>
            <person name="Culotta J."/>
            <person name="Lindsey A.R."/>
        </authorList>
    </citation>
    <scope>NUCLEOTIDE SEQUENCE [LARGE SCALE GENOMIC DNA]</scope>
    <source>
        <strain evidence="12 13">KSX58</strain>
    </source>
</reference>
<dbReference type="PROSITE" id="PS50240">
    <property type="entry name" value="TRYPSIN_DOM"/>
    <property type="match status" value="1"/>
</dbReference>
<evidence type="ECO:0000313" key="12">
    <source>
        <dbReference type="EMBL" id="KAL3385220.1"/>
    </source>
</evidence>
<gene>
    <name evidence="12" type="ORF">TKK_019206</name>
</gene>
<proteinExistence type="inferred from homology"/>
<dbReference type="EC" id="3.4.21.4" evidence="9"/>
<keyword evidence="7" id="KW-1015">Disulfide bond</keyword>
<evidence type="ECO:0000256" key="3">
    <source>
        <dbReference type="ARBA" id="ARBA00022757"/>
    </source>
</evidence>
<dbReference type="Proteomes" id="UP001627154">
    <property type="component" value="Unassembled WGS sequence"/>
</dbReference>
<evidence type="ECO:0000256" key="6">
    <source>
        <dbReference type="ARBA" id="ARBA00023145"/>
    </source>
</evidence>
<keyword evidence="2" id="KW-0645">Protease</keyword>
<protein>
    <recommendedName>
        <fullName evidence="9">trypsin</fullName>
        <ecNumber evidence="9">3.4.21.4</ecNumber>
    </recommendedName>
</protein>
<dbReference type="AlphaFoldDB" id="A0ABD2VWY4"/>
<dbReference type="InterPro" id="IPR009003">
    <property type="entry name" value="Peptidase_S1_PA"/>
</dbReference>
<keyword evidence="4" id="KW-0378">Hydrolase</keyword>